<dbReference type="PANTHER" id="PTHR12227">
    <property type="entry name" value="GLYCERATE KINASE"/>
    <property type="match status" value="1"/>
</dbReference>
<organism evidence="3 4">
    <name type="scientific">Candidatus Wirthbacteria bacterium CG2_30_54_11</name>
    <dbReference type="NCBI Taxonomy" id="1817892"/>
    <lineage>
        <taxon>Bacteria</taxon>
        <taxon>Candidatus Wirthbacteria</taxon>
    </lineage>
</organism>
<protein>
    <recommendedName>
        <fullName evidence="5">Glycerate kinase</fullName>
    </recommendedName>
</protein>
<gene>
    <name evidence="3" type="ORF">AUK40_01020</name>
</gene>
<dbReference type="SUPFAM" id="SSF82544">
    <property type="entry name" value="GckA/TtuD-like"/>
    <property type="match status" value="1"/>
</dbReference>
<proteinExistence type="predicted"/>
<dbReference type="InterPro" id="IPR007835">
    <property type="entry name" value="MOFRL"/>
</dbReference>
<feature type="domain" description="MOFRL-associated" evidence="2">
    <location>
        <begin position="27"/>
        <end position="260"/>
    </location>
</feature>
<dbReference type="InterPro" id="IPR039760">
    <property type="entry name" value="MOFRL_protein"/>
</dbReference>
<reference evidence="3 4" key="1">
    <citation type="journal article" date="2016" name="Environ. Microbiol.">
        <title>Genomic resolution of a cold subsurface aquifer community provides metabolic insights for novel microbes adapted to high CO concentrations.</title>
        <authorList>
            <person name="Probst A.J."/>
            <person name="Castelle C.J."/>
            <person name="Singh A."/>
            <person name="Brown C.T."/>
            <person name="Anantharaman K."/>
            <person name="Sharon I."/>
            <person name="Hug L.A."/>
            <person name="Burstein D."/>
            <person name="Emerson J.B."/>
            <person name="Thomas B.C."/>
            <person name="Banfield J.F."/>
        </authorList>
    </citation>
    <scope>NUCLEOTIDE SEQUENCE [LARGE SCALE GENOMIC DNA]</scope>
    <source>
        <strain evidence="3">CG2_30_54_11</strain>
    </source>
</reference>
<dbReference type="InterPro" id="IPR025286">
    <property type="entry name" value="MOFRL_assoc_dom"/>
</dbReference>
<feature type="domain" description="MOFRL" evidence="1">
    <location>
        <begin position="344"/>
        <end position="448"/>
    </location>
</feature>
<dbReference type="InterPro" id="IPR037035">
    <property type="entry name" value="GK-like_C_sf"/>
</dbReference>
<evidence type="ECO:0000259" key="1">
    <source>
        <dbReference type="Pfam" id="PF05161"/>
    </source>
</evidence>
<dbReference type="EMBL" id="MNZT01000019">
    <property type="protein sequence ID" value="OIP98965.1"/>
    <property type="molecule type" value="Genomic_DNA"/>
</dbReference>
<dbReference type="AlphaFoldDB" id="A0A1J5IP77"/>
<evidence type="ECO:0000259" key="2">
    <source>
        <dbReference type="Pfam" id="PF13660"/>
    </source>
</evidence>
<evidence type="ECO:0000313" key="4">
    <source>
        <dbReference type="Proteomes" id="UP000183245"/>
    </source>
</evidence>
<name>A0A1J5IP77_9BACT</name>
<dbReference type="GO" id="GO:0008887">
    <property type="term" value="F:glycerate kinase activity"/>
    <property type="evidence" value="ECO:0007669"/>
    <property type="project" value="InterPro"/>
</dbReference>
<dbReference type="PANTHER" id="PTHR12227:SF0">
    <property type="entry name" value="GLYCERATE KINASE"/>
    <property type="match status" value="1"/>
</dbReference>
<dbReference type="GO" id="GO:0005737">
    <property type="term" value="C:cytoplasm"/>
    <property type="evidence" value="ECO:0007669"/>
    <property type="project" value="TreeGrafter"/>
</dbReference>
<dbReference type="Pfam" id="PF13660">
    <property type="entry name" value="DUF4147"/>
    <property type="match status" value="1"/>
</dbReference>
<sequence length="456" mass="49913">MRLIRNYQRLVENALTYSTRQARDIALELSETGIDSVMPSSLMRSHIACSAGKLEIGDKTYDLDAYDHLWLIGMGKASGTMAREMEEILGERITGGCIVDFQDSHLERVETWVGSHPVPDERSQGGADRLLTIARLAGERDLILALVSGGGSSLAEAPCPGLTLADIAAVNQLLLTCNAAIEEVNLVRQCLSRIKSGGLVRSAMPATLVTLMLSDVPFGLEYMIASGPTFFREKKYAEAVEVLHSLQIWNDLPDQIRSYFQLKAESGDQEFRQHMREAQIWERDHHQVMLLGSRRTALKAMESAARDRGFDCVLSGREILGNARTEADLWMRMVDQNRGAGKRVFIGAGETTVRVQGAGKGGRAQEFVLSALSDLAQMGDGAAVLSMGTDGIDNSVSAGAIGDSHSFERARRMDMDVPFYLEQNDSFSFFEALEDQLLTGPTGTNVGDLFISVLID</sequence>
<dbReference type="InterPro" id="IPR038614">
    <property type="entry name" value="GK_N_sf"/>
</dbReference>
<dbReference type="Gene3D" id="3.40.50.10180">
    <property type="entry name" value="Glycerate kinase, MOFRL-like N-terminal domain"/>
    <property type="match status" value="1"/>
</dbReference>
<dbReference type="Proteomes" id="UP000183245">
    <property type="component" value="Unassembled WGS sequence"/>
</dbReference>
<evidence type="ECO:0008006" key="5">
    <source>
        <dbReference type="Google" id="ProtNLM"/>
    </source>
</evidence>
<dbReference type="STRING" id="1817892.AUK40_01020"/>
<dbReference type="Pfam" id="PF05161">
    <property type="entry name" value="MOFRL"/>
    <property type="match status" value="1"/>
</dbReference>
<comment type="caution">
    <text evidence="3">The sequence shown here is derived from an EMBL/GenBank/DDBJ whole genome shotgun (WGS) entry which is preliminary data.</text>
</comment>
<evidence type="ECO:0000313" key="3">
    <source>
        <dbReference type="EMBL" id="OIP98965.1"/>
    </source>
</evidence>
<accession>A0A1J5IP77</accession>
<dbReference type="Gene3D" id="3.40.1480.10">
    <property type="entry name" value="MOFRL domain"/>
    <property type="match status" value="1"/>
</dbReference>